<dbReference type="InterPro" id="IPR019405">
    <property type="entry name" value="Lactonase_7-beta_prop"/>
</dbReference>
<organism evidence="3 4">
    <name type="scientific">Acetobacter lovaniensis</name>
    <dbReference type="NCBI Taxonomy" id="104100"/>
    <lineage>
        <taxon>Bacteria</taxon>
        <taxon>Pseudomonadati</taxon>
        <taxon>Pseudomonadota</taxon>
        <taxon>Alphaproteobacteria</taxon>
        <taxon>Acetobacterales</taxon>
        <taxon>Acetobacteraceae</taxon>
        <taxon>Acetobacter</taxon>
    </lineage>
</organism>
<accession>A0A841QGE5</accession>
<evidence type="ECO:0000313" key="3">
    <source>
        <dbReference type="EMBL" id="MBB6457425.1"/>
    </source>
</evidence>
<dbReference type="GO" id="GO:0005829">
    <property type="term" value="C:cytosol"/>
    <property type="evidence" value="ECO:0007669"/>
    <property type="project" value="TreeGrafter"/>
</dbReference>
<keyword evidence="4" id="KW-1185">Reference proteome</keyword>
<dbReference type="PANTHER" id="PTHR30344">
    <property type="entry name" value="6-PHOSPHOGLUCONOLACTONASE-RELATED"/>
    <property type="match status" value="1"/>
</dbReference>
<dbReference type="SUPFAM" id="SSF51004">
    <property type="entry name" value="C-terminal (heme d1) domain of cytochrome cd1-nitrite reductase"/>
    <property type="match status" value="1"/>
</dbReference>
<evidence type="ECO:0000256" key="2">
    <source>
        <dbReference type="ARBA" id="ARBA00022526"/>
    </source>
</evidence>
<protein>
    <submittedName>
        <fullName evidence="3">6-phosphogluconolactonase (Cycloisomerase 2 family)</fullName>
    </submittedName>
</protein>
<dbReference type="GO" id="GO:0006006">
    <property type="term" value="P:glucose metabolic process"/>
    <property type="evidence" value="ECO:0007669"/>
    <property type="project" value="UniProtKB-KW"/>
</dbReference>
<keyword evidence="3" id="KW-0413">Isomerase</keyword>
<dbReference type="GO" id="GO:0017057">
    <property type="term" value="F:6-phosphogluconolactonase activity"/>
    <property type="evidence" value="ECO:0007669"/>
    <property type="project" value="TreeGrafter"/>
</dbReference>
<gene>
    <name evidence="3" type="ORF">HNR55_002021</name>
</gene>
<name>A0A841QGE5_9PROT</name>
<keyword evidence="2" id="KW-0119">Carbohydrate metabolism</keyword>
<dbReference type="Pfam" id="PF10282">
    <property type="entry name" value="Lactonase"/>
    <property type="match status" value="1"/>
</dbReference>
<dbReference type="Proteomes" id="UP000578000">
    <property type="component" value="Unassembled WGS sequence"/>
</dbReference>
<dbReference type="GO" id="GO:0016853">
    <property type="term" value="F:isomerase activity"/>
    <property type="evidence" value="ECO:0007669"/>
    <property type="project" value="UniProtKB-KW"/>
</dbReference>
<dbReference type="EMBL" id="JACHIE010000008">
    <property type="protein sequence ID" value="MBB6457425.1"/>
    <property type="molecule type" value="Genomic_DNA"/>
</dbReference>
<dbReference type="PANTHER" id="PTHR30344:SF1">
    <property type="entry name" value="6-PHOSPHOGLUCONOLACTONASE"/>
    <property type="match status" value="1"/>
</dbReference>
<sequence length="462" mass="50049">MKHKYNMLSRRVFGFSIMGLGLASHFGKAFGDNAPPPAPIPKAALPKANPEKAAKKTGPRILCYVGGYTRSGPAESNATGITLFEMNQQSGILTQLGHVIPADNPSFLAFSPDQNSLYTVNEISDFEGGHTGSVTAFQVNRRTGVLTKLNVMSSGGADPAHLSVHPSGKYLFIANYTGGSAAVMRIQDDGSLGLLTDLVHNTGPKMPERAADNPPGNYAVSDHSGSHVHMIQADVNGKFVLACDAGLDRVYVWLFDMESGTLKPAEKPWLSMEPGSAPRHFCFSHDGKVIYILGEQDSRVVVADYDAKTGAMQVKQTASTVTAQFRGSTLAAEIILHPTGKFLYVTNRLGNAIACFKVHEDGSITLFDEVWVHADYGRALSFDPSGKFVFVANQRSDCITSLRVNTETGALDFTWHFVPIVRGQTEWNQQVRRDCVGPAGITWDENSRETAGVDIIGGWWLL</sequence>
<proteinExistence type="inferred from homology"/>
<reference evidence="3 4" key="1">
    <citation type="submission" date="2020-08" db="EMBL/GenBank/DDBJ databases">
        <title>Genomic Encyclopedia of Type Strains, Phase IV (KMG-IV): sequencing the most valuable type-strain genomes for metagenomic binning, comparative biology and taxonomic classification.</title>
        <authorList>
            <person name="Goeker M."/>
        </authorList>
    </citation>
    <scope>NUCLEOTIDE SEQUENCE [LARGE SCALE GENOMIC DNA]</scope>
    <source>
        <strain evidence="3 4">DSM 4491</strain>
    </source>
</reference>
<evidence type="ECO:0000256" key="1">
    <source>
        <dbReference type="ARBA" id="ARBA00005564"/>
    </source>
</evidence>
<comment type="caution">
    <text evidence="3">The sequence shown here is derived from an EMBL/GenBank/DDBJ whole genome shotgun (WGS) entry which is preliminary data.</text>
</comment>
<dbReference type="AlphaFoldDB" id="A0A841QGE5"/>
<keyword evidence="2" id="KW-0313">Glucose metabolism</keyword>
<evidence type="ECO:0000313" key="4">
    <source>
        <dbReference type="Proteomes" id="UP000578000"/>
    </source>
</evidence>
<dbReference type="RefSeq" id="WP_166114829.1">
    <property type="nucleotide sequence ID" value="NZ_BAABDB010000036.1"/>
</dbReference>
<dbReference type="InterPro" id="IPR011048">
    <property type="entry name" value="Haem_d1_sf"/>
</dbReference>
<dbReference type="InterPro" id="IPR015943">
    <property type="entry name" value="WD40/YVTN_repeat-like_dom_sf"/>
</dbReference>
<comment type="similarity">
    <text evidence="1">Belongs to the cycloisomerase 2 family.</text>
</comment>
<dbReference type="InterPro" id="IPR050282">
    <property type="entry name" value="Cycloisomerase_2"/>
</dbReference>
<dbReference type="Gene3D" id="2.130.10.10">
    <property type="entry name" value="YVTN repeat-like/Quinoprotein amine dehydrogenase"/>
    <property type="match status" value="1"/>
</dbReference>